<evidence type="ECO:0000313" key="1">
    <source>
        <dbReference type="EMBL" id="MDT2797908.1"/>
    </source>
</evidence>
<gene>
    <name evidence="1" type="ORF">P7H47_11760</name>
</gene>
<comment type="caution">
    <text evidence="1">The sequence shown here is derived from an EMBL/GenBank/DDBJ whole genome shotgun (WGS) entry which is preliminary data.</text>
</comment>
<organism evidence="1 2">
    <name type="scientific">Enterococcus cecorum</name>
    <dbReference type="NCBI Taxonomy" id="44008"/>
    <lineage>
        <taxon>Bacteria</taxon>
        <taxon>Bacillati</taxon>
        <taxon>Bacillota</taxon>
        <taxon>Bacilli</taxon>
        <taxon>Lactobacillales</taxon>
        <taxon>Enterococcaceae</taxon>
        <taxon>Enterococcus</taxon>
    </lineage>
</organism>
<sequence>MALSGSQSILVHNNCHKLIVEWSASQNVGGNYSTVTANLYVQGTQGWSTIYSGSVAKSVALVINGNRKNGTARIDINGTEKRLLLSHTVNVPHNADGSKSFRIEGMWNPQITWSGTYYGSEEWTRQDWSLNAIPRASTFNQSATTFNMDSDGTIYINPANASFRHKLYMHFGNKRPLLKDNPPVSQNFNVRFSASEFASQIPNATSGVGTLTLETYNGNTLVGSSSRQTYLNLPSNYVPSQPSVNVSDESGVPAKLGVSKTAGVFVKGMSLLRFSCSSSGVLGSTITGYQVKIGSQTFSSGNSTIDIDLSKCDVGTGSLNATVTVTDSRGRTNSRTVDINIQNYSAPKITNFSAVRQNNSAAVIITKPVSVSSILNGSTNINSYTVKTEYKLSSATSWTNWRNETNTSAVINSGGWDVTKSYDIRVTLADKLNQMVVTASISTAKTLISYHKDVGVGIGKMHERGALDVGGDMYVSGTLDSTTINGRAIKQNGRTLLDMFYPVGSIFITTVNTNPSSYMGGSWVRFGNGQTLVGVNESDGDFNSAQKSGGSKSHTIDYSNFPARATIQKSWKGGTVSYAPWQGGSVGSGTWIVSTPYDMGEPYGRAISNLQPYITVYMWRRTA</sequence>
<dbReference type="EMBL" id="JARQBI010000058">
    <property type="protein sequence ID" value="MDT2797908.1"/>
    <property type="molecule type" value="Genomic_DNA"/>
</dbReference>
<proteinExistence type="predicted"/>
<dbReference type="Proteomes" id="UP001255696">
    <property type="component" value="Unassembled WGS sequence"/>
</dbReference>
<dbReference type="AlphaFoldDB" id="A0AAW8TS83"/>
<dbReference type="Pfam" id="PF05895">
    <property type="entry name" value="DUF859"/>
    <property type="match status" value="1"/>
</dbReference>
<dbReference type="RefSeq" id="WP_311898720.1">
    <property type="nucleotide sequence ID" value="NZ_JARQBI010000058.1"/>
</dbReference>
<accession>A0AAW8TS83</accession>
<dbReference type="InterPro" id="IPR008577">
    <property type="entry name" value="DUF859"/>
</dbReference>
<reference evidence="1" key="1">
    <citation type="submission" date="2023-03" db="EMBL/GenBank/DDBJ databases">
        <authorList>
            <person name="Shen W."/>
            <person name="Cai J."/>
        </authorList>
    </citation>
    <scope>NUCLEOTIDE SEQUENCE</scope>
    <source>
        <strain evidence="1">B245-2</strain>
    </source>
</reference>
<name>A0AAW8TS83_9ENTE</name>
<protein>
    <submittedName>
        <fullName evidence="1">DUF859 family phage minor structural protein</fullName>
    </submittedName>
</protein>
<evidence type="ECO:0000313" key="2">
    <source>
        <dbReference type="Proteomes" id="UP001255696"/>
    </source>
</evidence>